<keyword evidence="8 13" id="KW-0560">Oxidoreductase</keyword>
<dbReference type="InterPro" id="IPR004099">
    <property type="entry name" value="Pyr_nucl-diS_OxRdtase_dimer"/>
</dbReference>
<name>A0ABS4DWH8_9HYPH</name>
<dbReference type="GO" id="GO:0004148">
    <property type="term" value="F:dihydrolipoyl dehydrogenase (NADH) activity"/>
    <property type="evidence" value="ECO:0007669"/>
    <property type="project" value="UniProtKB-EC"/>
</dbReference>
<dbReference type="InterPro" id="IPR006258">
    <property type="entry name" value="Lipoamide_DH"/>
</dbReference>
<dbReference type="InterPro" id="IPR012999">
    <property type="entry name" value="Pyr_OxRdtase_I_AS"/>
</dbReference>
<dbReference type="PRINTS" id="PR00411">
    <property type="entry name" value="PNDRDTASEI"/>
</dbReference>
<dbReference type="InterPro" id="IPR023753">
    <property type="entry name" value="FAD/NAD-binding_dom"/>
</dbReference>
<protein>
    <recommendedName>
        <fullName evidence="4 13">Dihydrolipoyl dehydrogenase</fullName>
        <ecNumber evidence="3 13">1.8.1.4</ecNumber>
    </recommendedName>
</protein>
<dbReference type="Pfam" id="PF07992">
    <property type="entry name" value="Pyr_redox_2"/>
    <property type="match status" value="1"/>
</dbReference>
<comment type="cofactor">
    <cofactor evidence="13">
        <name>FAD</name>
        <dbReference type="ChEBI" id="CHEBI:57692"/>
    </cofactor>
    <text evidence="13">Binds 1 FAD per subunit.</text>
</comment>
<keyword evidence="7 13" id="KW-0274">FAD</keyword>
<comment type="miscellaneous">
    <text evidence="13">The active site is a redox-active disulfide bond.</text>
</comment>
<dbReference type="EC" id="1.8.1.4" evidence="3 13"/>
<comment type="caution">
    <text evidence="16">The sequence shown here is derived from an EMBL/GenBank/DDBJ whole genome shotgun (WGS) entry which is preliminary data.</text>
</comment>
<sequence>MSNAYDVIIIGSGPGGYVTAIRSAQLGLKTAIVEREHLGGICLNWGCIPTKALLRSADVMDQANHAKSYGLTLEGKMTADVKDVVARSRGVSQRLNGGVGFLMKKNKIDVIWGEAKLTKPGEIKVGKSTKPVVEPQNPIPKNTLGEGTYTAKHIIVATGARPRALPGIEPDGKLIWTYFEAMKPDVMPKSIVVMGSGAIGIEFASFYRSMGVDVTVVEVMSQVMPVEDKEISALARKQLEKRGMKILLESKVAKVEKGSNSITAHVETKDGKVEKITADRLISAVGVQGNIENLGLETLGVKTDRGCIVIDGYGKTNVPGLYAIGDVAGPPMLAHKAEHEGVVCIEKIAGLPNVHAMDKSKIPGCTYCNPQVASVGLTEDKAKEAGRDIRVGRYSFGANGKAIALGEDQGLVKVIFDKKSGELLGAHMVGTEVTELIQGFVVAMNLETTEEELMHTIFPHPTLSEMMKEAVLDAYGRVLNA</sequence>
<dbReference type="Proteomes" id="UP000759443">
    <property type="component" value="Unassembled WGS sequence"/>
</dbReference>
<keyword evidence="9 13" id="KW-0520">NAD</keyword>
<feature type="domain" description="FAD/NAD(P)-binding" evidence="15">
    <location>
        <begin position="5"/>
        <end position="341"/>
    </location>
</feature>
<accession>A0ABS4DWH8</accession>
<proteinExistence type="inferred from homology"/>
<dbReference type="PIRSF" id="PIRSF000350">
    <property type="entry name" value="Mercury_reductase_MerA"/>
    <property type="match status" value="1"/>
</dbReference>
<dbReference type="InterPro" id="IPR050151">
    <property type="entry name" value="Class-I_Pyr_Nuc-Dis_Oxidored"/>
</dbReference>
<feature type="domain" description="Pyridine nucleotide-disulphide oxidoreductase dimerisation" evidence="14">
    <location>
        <begin position="362"/>
        <end position="470"/>
    </location>
</feature>
<dbReference type="Pfam" id="PF02852">
    <property type="entry name" value="Pyr_redox_dim"/>
    <property type="match status" value="1"/>
</dbReference>
<organism evidence="16 17">
    <name type="scientific">Rhizobium halophytocola</name>
    <dbReference type="NCBI Taxonomy" id="735519"/>
    <lineage>
        <taxon>Bacteria</taxon>
        <taxon>Pseudomonadati</taxon>
        <taxon>Pseudomonadota</taxon>
        <taxon>Alphaproteobacteria</taxon>
        <taxon>Hyphomicrobiales</taxon>
        <taxon>Rhizobiaceae</taxon>
        <taxon>Rhizobium/Agrobacterium group</taxon>
        <taxon>Rhizobium</taxon>
    </lineage>
</organism>
<dbReference type="InterPro" id="IPR016156">
    <property type="entry name" value="FAD/NAD-linked_Rdtase_dimer_sf"/>
</dbReference>
<evidence type="ECO:0000256" key="6">
    <source>
        <dbReference type="ARBA" id="ARBA00022630"/>
    </source>
</evidence>
<evidence type="ECO:0000256" key="7">
    <source>
        <dbReference type="ARBA" id="ARBA00022827"/>
    </source>
</evidence>
<evidence type="ECO:0000256" key="3">
    <source>
        <dbReference type="ARBA" id="ARBA00012608"/>
    </source>
</evidence>
<evidence type="ECO:0000256" key="2">
    <source>
        <dbReference type="ARBA" id="ARBA00007532"/>
    </source>
</evidence>
<keyword evidence="5" id="KW-0963">Cytoplasm</keyword>
<reference evidence="16 17" key="1">
    <citation type="submission" date="2021-03" db="EMBL/GenBank/DDBJ databases">
        <title>Genomic Encyclopedia of Type Strains, Phase IV (KMG-IV): sequencing the most valuable type-strain genomes for metagenomic binning, comparative biology and taxonomic classification.</title>
        <authorList>
            <person name="Goeker M."/>
        </authorList>
    </citation>
    <scope>NUCLEOTIDE SEQUENCE [LARGE SCALE GENOMIC DNA]</scope>
    <source>
        <strain evidence="16 17">DSM 21600</strain>
    </source>
</reference>
<dbReference type="Gene3D" id="3.30.390.30">
    <property type="match status" value="1"/>
</dbReference>
<dbReference type="PRINTS" id="PR00368">
    <property type="entry name" value="FADPNR"/>
</dbReference>
<comment type="catalytic activity">
    <reaction evidence="12 13">
        <text>N(6)-[(R)-dihydrolipoyl]-L-lysyl-[protein] + NAD(+) = N(6)-[(R)-lipoyl]-L-lysyl-[protein] + NADH + H(+)</text>
        <dbReference type="Rhea" id="RHEA:15045"/>
        <dbReference type="Rhea" id="RHEA-COMP:10474"/>
        <dbReference type="Rhea" id="RHEA-COMP:10475"/>
        <dbReference type="ChEBI" id="CHEBI:15378"/>
        <dbReference type="ChEBI" id="CHEBI:57540"/>
        <dbReference type="ChEBI" id="CHEBI:57945"/>
        <dbReference type="ChEBI" id="CHEBI:83099"/>
        <dbReference type="ChEBI" id="CHEBI:83100"/>
        <dbReference type="EC" id="1.8.1.4"/>
    </reaction>
</comment>
<gene>
    <name evidence="16" type="ORF">J2Z17_001451</name>
</gene>
<dbReference type="PANTHER" id="PTHR22912">
    <property type="entry name" value="DISULFIDE OXIDOREDUCTASE"/>
    <property type="match status" value="1"/>
</dbReference>
<evidence type="ECO:0000259" key="15">
    <source>
        <dbReference type="Pfam" id="PF07992"/>
    </source>
</evidence>
<evidence type="ECO:0000256" key="4">
    <source>
        <dbReference type="ARBA" id="ARBA00016961"/>
    </source>
</evidence>
<keyword evidence="10" id="KW-1015">Disulfide bond</keyword>
<dbReference type="InterPro" id="IPR036188">
    <property type="entry name" value="FAD/NAD-bd_sf"/>
</dbReference>
<keyword evidence="6 13" id="KW-0285">Flavoprotein</keyword>
<dbReference type="EMBL" id="JAGGJU010000003">
    <property type="protein sequence ID" value="MBP1850030.1"/>
    <property type="molecule type" value="Genomic_DNA"/>
</dbReference>
<evidence type="ECO:0000313" key="16">
    <source>
        <dbReference type="EMBL" id="MBP1850030.1"/>
    </source>
</evidence>
<evidence type="ECO:0000256" key="10">
    <source>
        <dbReference type="ARBA" id="ARBA00023157"/>
    </source>
</evidence>
<dbReference type="Gene3D" id="3.50.50.60">
    <property type="entry name" value="FAD/NAD(P)-binding domain"/>
    <property type="match status" value="2"/>
</dbReference>
<evidence type="ECO:0000256" key="11">
    <source>
        <dbReference type="ARBA" id="ARBA00023284"/>
    </source>
</evidence>
<dbReference type="PANTHER" id="PTHR22912:SF217">
    <property type="entry name" value="DIHYDROLIPOYL DEHYDROGENASE"/>
    <property type="match status" value="1"/>
</dbReference>
<evidence type="ECO:0000313" key="17">
    <source>
        <dbReference type="Proteomes" id="UP000759443"/>
    </source>
</evidence>
<dbReference type="PROSITE" id="PS00076">
    <property type="entry name" value="PYRIDINE_REDOX_1"/>
    <property type="match status" value="1"/>
</dbReference>
<dbReference type="InterPro" id="IPR001100">
    <property type="entry name" value="Pyr_nuc-diS_OxRdtase"/>
</dbReference>
<evidence type="ECO:0000256" key="9">
    <source>
        <dbReference type="ARBA" id="ARBA00023027"/>
    </source>
</evidence>
<dbReference type="SUPFAM" id="SSF51905">
    <property type="entry name" value="FAD/NAD(P)-binding domain"/>
    <property type="match status" value="1"/>
</dbReference>
<dbReference type="NCBIfam" id="TIGR01350">
    <property type="entry name" value="lipoamide_DH"/>
    <property type="match status" value="1"/>
</dbReference>
<evidence type="ECO:0000256" key="5">
    <source>
        <dbReference type="ARBA" id="ARBA00022490"/>
    </source>
</evidence>
<evidence type="ECO:0000259" key="14">
    <source>
        <dbReference type="Pfam" id="PF02852"/>
    </source>
</evidence>
<dbReference type="RefSeq" id="WP_209943574.1">
    <property type="nucleotide sequence ID" value="NZ_JAGGJU010000003.1"/>
</dbReference>
<evidence type="ECO:0000256" key="8">
    <source>
        <dbReference type="ARBA" id="ARBA00023002"/>
    </source>
</evidence>
<comment type="similarity">
    <text evidence="2 13">Belongs to the class-I pyridine nucleotide-disulfide oxidoreductase family.</text>
</comment>
<evidence type="ECO:0000256" key="1">
    <source>
        <dbReference type="ARBA" id="ARBA00004496"/>
    </source>
</evidence>
<keyword evidence="11 13" id="KW-0676">Redox-active center</keyword>
<comment type="subcellular location">
    <subcellularLocation>
        <location evidence="1">Cytoplasm</location>
    </subcellularLocation>
</comment>
<keyword evidence="17" id="KW-1185">Reference proteome</keyword>
<evidence type="ECO:0000256" key="12">
    <source>
        <dbReference type="ARBA" id="ARBA00049187"/>
    </source>
</evidence>
<evidence type="ECO:0000256" key="13">
    <source>
        <dbReference type="RuleBase" id="RU003692"/>
    </source>
</evidence>
<dbReference type="SUPFAM" id="SSF55424">
    <property type="entry name" value="FAD/NAD-linked reductases, dimerisation (C-terminal) domain"/>
    <property type="match status" value="1"/>
</dbReference>